<evidence type="ECO:0000313" key="1">
    <source>
        <dbReference type="EMBL" id="KAK3080698.1"/>
    </source>
</evidence>
<proteinExistence type="predicted"/>
<evidence type="ECO:0000313" key="2">
    <source>
        <dbReference type="Proteomes" id="UP001186974"/>
    </source>
</evidence>
<reference evidence="1" key="1">
    <citation type="submission" date="2024-09" db="EMBL/GenBank/DDBJ databases">
        <title>Black Yeasts Isolated from many extreme environments.</title>
        <authorList>
            <person name="Coleine C."/>
            <person name="Stajich J.E."/>
            <person name="Selbmann L."/>
        </authorList>
    </citation>
    <scope>NUCLEOTIDE SEQUENCE</scope>
    <source>
        <strain evidence="1">CCFEE 5737</strain>
    </source>
</reference>
<organism evidence="1 2">
    <name type="scientific">Coniosporium uncinatum</name>
    <dbReference type="NCBI Taxonomy" id="93489"/>
    <lineage>
        <taxon>Eukaryota</taxon>
        <taxon>Fungi</taxon>
        <taxon>Dikarya</taxon>
        <taxon>Ascomycota</taxon>
        <taxon>Pezizomycotina</taxon>
        <taxon>Dothideomycetes</taxon>
        <taxon>Dothideomycetes incertae sedis</taxon>
        <taxon>Coniosporium</taxon>
    </lineage>
</organism>
<comment type="caution">
    <text evidence="1">The sequence shown here is derived from an EMBL/GenBank/DDBJ whole genome shotgun (WGS) entry which is preliminary data.</text>
</comment>
<keyword evidence="2" id="KW-1185">Reference proteome</keyword>
<sequence length="218" mass="23018">MIKLALPGLVMVLAEFLAFEILTLAASWLSTTHLAAQSVLSTLTALTFQIPFPVSIAASTRIANLIGATLAKPARVAVKVDLVFAFVIGCVNVVLLSSLRGYIPQLFTSDADVVALVASVLPLCAAFQLFDALAANCNGILRGLGRQEVGGYVNLFAYYAVAMPISFGTGFGLGWDLHGLWGGPALALAIVAGIEGWFIWRTSFEDAVEAARVRNTMA</sequence>
<dbReference type="EMBL" id="JAWDJW010000439">
    <property type="protein sequence ID" value="KAK3080698.1"/>
    <property type="molecule type" value="Genomic_DNA"/>
</dbReference>
<dbReference type="Proteomes" id="UP001186974">
    <property type="component" value="Unassembled WGS sequence"/>
</dbReference>
<protein>
    <submittedName>
        <fullName evidence="1">Uncharacterized protein</fullName>
    </submittedName>
</protein>
<gene>
    <name evidence="1" type="ORF">LTS18_013958</name>
</gene>
<accession>A0ACC3DVU7</accession>
<name>A0ACC3DVU7_9PEZI</name>